<dbReference type="PANTHER" id="PTHR35046:SF9">
    <property type="entry name" value="RNA-DIRECTED DNA POLYMERASE"/>
    <property type="match status" value="1"/>
</dbReference>
<comment type="caution">
    <text evidence="2">The sequence shown here is derived from an EMBL/GenBank/DDBJ whole genome shotgun (WGS) entry which is preliminary data.</text>
</comment>
<dbReference type="Proteomes" id="UP000325315">
    <property type="component" value="Unassembled WGS sequence"/>
</dbReference>
<gene>
    <name evidence="2" type="ORF">EPI10_001927</name>
</gene>
<evidence type="ECO:0000313" key="3">
    <source>
        <dbReference type="Proteomes" id="UP000325315"/>
    </source>
</evidence>
<sequence length="125" mass="14592">MHAGYLLVGRPWQYDRRVIHGGYSNRYTFKEENENENEKKSLTTKESEIRKALLTRQIVLVLMYKETLFNTNELPEDFPSSVTKETRSGLPPHRGIEHQINFVPGAIISNRPAYRTNTEKTKQLQ</sequence>
<dbReference type="OrthoDB" id="1934635at2759"/>
<keyword evidence="3" id="KW-1185">Reference proteome</keyword>
<evidence type="ECO:0000313" key="2">
    <source>
        <dbReference type="EMBL" id="KAA3466866.1"/>
    </source>
</evidence>
<feature type="region of interest" description="Disordered" evidence="1">
    <location>
        <begin position="75"/>
        <end position="96"/>
    </location>
</feature>
<organism evidence="2 3">
    <name type="scientific">Gossypium australe</name>
    <dbReference type="NCBI Taxonomy" id="47621"/>
    <lineage>
        <taxon>Eukaryota</taxon>
        <taxon>Viridiplantae</taxon>
        <taxon>Streptophyta</taxon>
        <taxon>Embryophyta</taxon>
        <taxon>Tracheophyta</taxon>
        <taxon>Spermatophyta</taxon>
        <taxon>Magnoliopsida</taxon>
        <taxon>eudicotyledons</taxon>
        <taxon>Gunneridae</taxon>
        <taxon>Pentapetalae</taxon>
        <taxon>rosids</taxon>
        <taxon>malvids</taxon>
        <taxon>Malvales</taxon>
        <taxon>Malvaceae</taxon>
        <taxon>Malvoideae</taxon>
        <taxon>Gossypium</taxon>
    </lineage>
</organism>
<proteinExistence type="predicted"/>
<accession>A0A5B6VD32</accession>
<dbReference type="EMBL" id="SMMG02000007">
    <property type="protein sequence ID" value="KAA3466866.1"/>
    <property type="molecule type" value="Genomic_DNA"/>
</dbReference>
<name>A0A5B6VD32_9ROSI</name>
<protein>
    <submittedName>
        <fullName evidence="2">Transposon Ty3-I Gag-Pol polyprotein</fullName>
    </submittedName>
</protein>
<reference evidence="3" key="1">
    <citation type="journal article" date="2019" name="Plant Biotechnol. J.">
        <title>Genome sequencing of the Australian wild diploid species Gossypium australe highlights disease resistance and delayed gland morphogenesis.</title>
        <authorList>
            <person name="Cai Y."/>
            <person name="Cai X."/>
            <person name="Wang Q."/>
            <person name="Wang P."/>
            <person name="Zhang Y."/>
            <person name="Cai C."/>
            <person name="Xu Y."/>
            <person name="Wang K."/>
            <person name="Zhou Z."/>
            <person name="Wang C."/>
            <person name="Geng S."/>
            <person name="Li B."/>
            <person name="Dong Q."/>
            <person name="Hou Y."/>
            <person name="Wang H."/>
            <person name="Ai P."/>
            <person name="Liu Z."/>
            <person name="Yi F."/>
            <person name="Sun M."/>
            <person name="An G."/>
            <person name="Cheng J."/>
            <person name="Zhang Y."/>
            <person name="Shi Q."/>
            <person name="Xie Y."/>
            <person name="Shi X."/>
            <person name="Chang Y."/>
            <person name="Huang F."/>
            <person name="Chen Y."/>
            <person name="Hong S."/>
            <person name="Mi L."/>
            <person name="Sun Q."/>
            <person name="Zhang L."/>
            <person name="Zhou B."/>
            <person name="Peng R."/>
            <person name="Zhang X."/>
            <person name="Liu F."/>
        </authorList>
    </citation>
    <scope>NUCLEOTIDE SEQUENCE [LARGE SCALE GENOMIC DNA]</scope>
    <source>
        <strain evidence="3">cv. PA1801</strain>
    </source>
</reference>
<dbReference type="PANTHER" id="PTHR35046">
    <property type="entry name" value="ZINC KNUCKLE (CCHC-TYPE) FAMILY PROTEIN"/>
    <property type="match status" value="1"/>
</dbReference>
<evidence type="ECO:0000256" key="1">
    <source>
        <dbReference type="SAM" id="MobiDB-lite"/>
    </source>
</evidence>
<dbReference type="AlphaFoldDB" id="A0A5B6VD32"/>